<keyword evidence="1" id="KW-0732">Signal</keyword>
<organism evidence="2 3">
    <name type="scientific">Nocardioides kongjuensis</name>
    <dbReference type="NCBI Taxonomy" id="349522"/>
    <lineage>
        <taxon>Bacteria</taxon>
        <taxon>Bacillati</taxon>
        <taxon>Actinomycetota</taxon>
        <taxon>Actinomycetes</taxon>
        <taxon>Propionibacteriales</taxon>
        <taxon>Nocardioidaceae</taxon>
        <taxon>Nocardioides</taxon>
    </lineage>
</organism>
<accession>A0A852R8I0</accession>
<sequence length="162" mass="17665">MLPLRRGTLALALAGVLAAAPAQADGVGPVPDVRVGFPGHTVEAPVLQYCWMWPNEVSGAGEIGSAECAPRTERRVPLVRHDGALRLDFDRAGWRWRVRYVSTRSTAPACRTTKRAVQLGEHAYRLRRPGHPGTYRVTLSGHGPEGNVVAAFVWRYGKGRCS</sequence>
<comment type="caution">
    <text evidence="2">The sequence shown here is derived from an EMBL/GenBank/DDBJ whole genome shotgun (WGS) entry which is preliminary data.</text>
</comment>
<feature type="chain" id="PRO_5033042847" description="Secreted protein" evidence="1">
    <location>
        <begin position="25"/>
        <end position="162"/>
    </location>
</feature>
<dbReference type="EMBL" id="JACCBF010000001">
    <property type="protein sequence ID" value="NYD29901.1"/>
    <property type="molecule type" value="Genomic_DNA"/>
</dbReference>
<dbReference type="RefSeq" id="WP_179726229.1">
    <property type="nucleotide sequence ID" value="NZ_BAABEF010000001.1"/>
</dbReference>
<gene>
    <name evidence="2" type="ORF">BJ958_001447</name>
</gene>
<feature type="signal peptide" evidence="1">
    <location>
        <begin position="1"/>
        <end position="24"/>
    </location>
</feature>
<evidence type="ECO:0000313" key="2">
    <source>
        <dbReference type="EMBL" id="NYD29901.1"/>
    </source>
</evidence>
<reference evidence="2 3" key="1">
    <citation type="submission" date="2020-07" db="EMBL/GenBank/DDBJ databases">
        <title>Sequencing the genomes of 1000 actinobacteria strains.</title>
        <authorList>
            <person name="Klenk H.-P."/>
        </authorList>
    </citation>
    <scope>NUCLEOTIDE SEQUENCE [LARGE SCALE GENOMIC DNA]</scope>
    <source>
        <strain evidence="2 3">DSM 19082</strain>
    </source>
</reference>
<evidence type="ECO:0000313" key="3">
    <source>
        <dbReference type="Proteomes" id="UP000582231"/>
    </source>
</evidence>
<keyword evidence="3" id="KW-1185">Reference proteome</keyword>
<name>A0A852R8I0_9ACTN</name>
<protein>
    <recommendedName>
        <fullName evidence="4">Secreted protein</fullName>
    </recommendedName>
</protein>
<proteinExistence type="predicted"/>
<dbReference type="AlphaFoldDB" id="A0A852R8I0"/>
<evidence type="ECO:0008006" key="4">
    <source>
        <dbReference type="Google" id="ProtNLM"/>
    </source>
</evidence>
<evidence type="ECO:0000256" key="1">
    <source>
        <dbReference type="SAM" id="SignalP"/>
    </source>
</evidence>
<dbReference type="Proteomes" id="UP000582231">
    <property type="component" value="Unassembled WGS sequence"/>
</dbReference>